<evidence type="ECO:0000259" key="6">
    <source>
        <dbReference type="PROSITE" id="PS50835"/>
    </source>
</evidence>
<dbReference type="InterPro" id="IPR036179">
    <property type="entry name" value="Ig-like_dom_sf"/>
</dbReference>
<dbReference type="SMART" id="SM00408">
    <property type="entry name" value="IGc2"/>
    <property type="match status" value="1"/>
</dbReference>
<dbReference type="InterPro" id="IPR002350">
    <property type="entry name" value="Kazal_dom"/>
</dbReference>
<dbReference type="GO" id="GO:0001558">
    <property type="term" value="P:regulation of cell growth"/>
    <property type="evidence" value="ECO:0007669"/>
    <property type="project" value="InterPro"/>
</dbReference>
<evidence type="ECO:0000313" key="9">
    <source>
        <dbReference type="EMBL" id="KAK8724562.1"/>
    </source>
</evidence>
<dbReference type="Pfam" id="PF00219">
    <property type="entry name" value="IGFBP"/>
    <property type="match status" value="1"/>
</dbReference>
<gene>
    <name evidence="9" type="ORF">OTU49_011135</name>
</gene>
<dbReference type="Gene3D" id="2.60.40.10">
    <property type="entry name" value="Immunoglobulins"/>
    <property type="match status" value="1"/>
</dbReference>
<comment type="caution">
    <text evidence="9">The sequence shown here is derived from an EMBL/GenBank/DDBJ whole genome shotgun (WGS) entry which is preliminary data.</text>
</comment>
<dbReference type="Proteomes" id="UP001445076">
    <property type="component" value="Unassembled WGS sequence"/>
</dbReference>
<dbReference type="CDD" id="cd00104">
    <property type="entry name" value="KAZAL_FS"/>
    <property type="match status" value="1"/>
</dbReference>
<dbReference type="SMART" id="SM00280">
    <property type="entry name" value="KAZAL"/>
    <property type="match status" value="1"/>
</dbReference>
<dbReference type="PROSITE" id="PS51465">
    <property type="entry name" value="KAZAL_2"/>
    <property type="match status" value="1"/>
</dbReference>
<dbReference type="AlphaFoldDB" id="A0AAW0W5P4"/>
<evidence type="ECO:0000256" key="3">
    <source>
        <dbReference type="ARBA" id="ARBA00022729"/>
    </source>
</evidence>
<keyword evidence="10" id="KW-1185">Reference proteome</keyword>
<dbReference type="Pfam" id="PF13927">
    <property type="entry name" value="Ig_3"/>
    <property type="match status" value="1"/>
</dbReference>
<dbReference type="GO" id="GO:0005576">
    <property type="term" value="C:extracellular region"/>
    <property type="evidence" value="ECO:0007669"/>
    <property type="project" value="UniProtKB-SubCell"/>
</dbReference>
<reference evidence="9 10" key="1">
    <citation type="journal article" date="2024" name="BMC Genomics">
        <title>Genome assembly of redclaw crayfish (Cherax quadricarinatus) provides insights into its immune adaptation and hypoxia tolerance.</title>
        <authorList>
            <person name="Liu Z."/>
            <person name="Zheng J."/>
            <person name="Li H."/>
            <person name="Fang K."/>
            <person name="Wang S."/>
            <person name="He J."/>
            <person name="Zhou D."/>
            <person name="Weng S."/>
            <person name="Chi M."/>
            <person name="Gu Z."/>
            <person name="He J."/>
            <person name="Li F."/>
            <person name="Wang M."/>
        </authorList>
    </citation>
    <scope>NUCLEOTIDE SEQUENCE [LARGE SCALE GENOMIC DNA]</scope>
    <source>
        <strain evidence="9">ZL_2023a</strain>
    </source>
</reference>
<dbReference type="SMART" id="SM00409">
    <property type="entry name" value="IG"/>
    <property type="match status" value="1"/>
</dbReference>
<evidence type="ECO:0000256" key="5">
    <source>
        <dbReference type="ARBA" id="ARBA00023319"/>
    </source>
</evidence>
<evidence type="ECO:0000256" key="2">
    <source>
        <dbReference type="ARBA" id="ARBA00022525"/>
    </source>
</evidence>
<dbReference type="InterPro" id="IPR009030">
    <property type="entry name" value="Growth_fac_rcpt_cys_sf"/>
</dbReference>
<keyword evidence="2" id="KW-0964">Secreted</keyword>
<dbReference type="InterPro" id="IPR036058">
    <property type="entry name" value="Kazal_dom_sf"/>
</dbReference>
<dbReference type="InterPro" id="IPR003598">
    <property type="entry name" value="Ig_sub2"/>
</dbReference>
<dbReference type="PANTHER" id="PTHR14186:SF19">
    <property type="entry name" value="INSULIN-LIKE GROWTH FACTOR-BINDING PROTEIN 7"/>
    <property type="match status" value="1"/>
</dbReference>
<dbReference type="SUPFAM" id="SSF57184">
    <property type="entry name" value="Growth factor receptor domain"/>
    <property type="match status" value="1"/>
</dbReference>
<dbReference type="GO" id="GO:0009966">
    <property type="term" value="P:regulation of signal transduction"/>
    <property type="evidence" value="ECO:0007669"/>
    <property type="project" value="TreeGrafter"/>
</dbReference>
<feature type="domain" description="Ig-like" evidence="6">
    <location>
        <begin position="171"/>
        <end position="271"/>
    </location>
</feature>
<evidence type="ECO:0000259" key="7">
    <source>
        <dbReference type="PROSITE" id="PS51323"/>
    </source>
</evidence>
<keyword evidence="5" id="KW-0393">Immunoglobulin domain</keyword>
<dbReference type="SMART" id="SM00121">
    <property type="entry name" value="IB"/>
    <property type="match status" value="1"/>
</dbReference>
<dbReference type="PROSITE" id="PS50835">
    <property type="entry name" value="IG_LIKE"/>
    <property type="match status" value="1"/>
</dbReference>
<dbReference type="InterPro" id="IPR011390">
    <property type="entry name" value="IGFBP_rP_mac25"/>
</dbReference>
<name>A0AAW0W5P4_CHEQU</name>
<dbReference type="Pfam" id="PF07648">
    <property type="entry name" value="Kazal_2"/>
    <property type="match status" value="1"/>
</dbReference>
<dbReference type="InterPro" id="IPR013783">
    <property type="entry name" value="Ig-like_fold"/>
</dbReference>
<protein>
    <submittedName>
        <fullName evidence="9">Uncharacterized protein</fullName>
    </submittedName>
</protein>
<proteinExistence type="predicted"/>
<evidence type="ECO:0000256" key="1">
    <source>
        <dbReference type="ARBA" id="ARBA00004613"/>
    </source>
</evidence>
<dbReference type="PROSITE" id="PS51323">
    <property type="entry name" value="IGFBP_N_2"/>
    <property type="match status" value="1"/>
</dbReference>
<accession>A0AAW0W5P4</accession>
<dbReference type="PANTHER" id="PTHR14186">
    <property type="entry name" value="INSULIN-LIKE GROWTH FACTOR BINDING PROTEIN-RELATED"/>
    <property type="match status" value="1"/>
</dbReference>
<comment type="subcellular location">
    <subcellularLocation>
        <location evidence="1">Secreted</location>
    </subcellularLocation>
</comment>
<keyword evidence="3" id="KW-0732">Signal</keyword>
<sequence>CCTRVRGGCPLLTGWARLPSVDTVTIVMARTVVYAVSAALLVAVAASQSIVTCGECDRSKCAVTASCPGGVVLDTCGCCEVCARGLGQLCENTTTEDTPTTTHYGVCGQYLVCRTRTDTGGTGEATCECEDSGAVCGSDGVTYTTLCHLLMETAERPDLSVAVRGPCKTAPVIKSKPEDKIRPLGSILVLDCEAVGYPVPDITWELNRPDGSSFKLPGDDSSFAVQVRGGPEPYMITGWVQIMRVTNENLGIYNCVATNSEGEARASVSLATEKLDEKASSIKKL</sequence>
<dbReference type="SUPFAM" id="SSF48726">
    <property type="entry name" value="Immunoglobulin"/>
    <property type="match status" value="1"/>
</dbReference>
<dbReference type="Gene3D" id="3.30.60.30">
    <property type="match status" value="1"/>
</dbReference>
<organism evidence="9 10">
    <name type="scientific">Cherax quadricarinatus</name>
    <name type="common">Australian red claw crayfish</name>
    <dbReference type="NCBI Taxonomy" id="27406"/>
    <lineage>
        <taxon>Eukaryota</taxon>
        <taxon>Metazoa</taxon>
        <taxon>Ecdysozoa</taxon>
        <taxon>Arthropoda</taxon>
        <taxon>Crustacea</taxon>
        <taxon>Multicrustacea</taxon>
        <taxon>Malacostraca</taxon>
        <taxon>Eumalacostraca</taxon>
        <taxon>Eucarida</taxon>
        <taxon>Decapoda</taxon>
        <taxon>Pleocyemata</taxon>
        <taxon>Astacidea</taxon>
        <taxon>Parastacoidea</taxon>
        <taxon>Parastacidae</taxon>
        <taxon>Cherax</taxon>
    </lineage>
</organism>
<dbReference type="InterPro" id="IPR007110">
    <property type="entry name" value="Ig-like_dom"/>
</dbReference>
<dbReference type="GO" id="GO:0005520">
    <property type="term" value="F:insulin-like growth factor binding"/>
    <property type="evidence" value="ECO:0007669"/>
    <property type="project" value="InterPro"/>
</dbReference>
<dbReference type="InterPro" id="IPR003599">
    <property type="entry name" value="Ig_sub"/>
</dbReference>
<keyword evidence="4" id="KW-1015">Disulfide bond</keyword>
<evidence type="ECO:0000256" key="4">
    <source>
        <dbReference type="ARBA" id="ARBA00023157"/>
    </source>
</evidence>
<feature type="domain" description="Kazal-like" evidence="8">
    <location>
        <begin position="108"/>
        <end position="169"/>
    </location>
</feature>
<dbReference type="SUPFAM" id="SSF100895">
    <property type="entry name" value="Kazal-type serine protease inhibitors"/>
    <property type="match status" value="1"/>
</dbReference>
<evidence type="ECO:0000313" key="10">
    <source>
        <dbReference type="Proteomes" id="UP001445076"/>
    </source>
</evidence>
<feature type="non-terminal residue" evidence="9">
    <location>
        <position position="1"/>
    </location>
</feature>
<dbReference type="EMBL" id="JARKIK010000085">
    <property type="protein sequence ID" value="KAK8724562.1"/>
    <property type="molecule type" value="Genomic_DNA"/>
</dbReference>
<dbReference type="InterPro" id="IPR000867">
    <property type="entry name" value="IGFBP-like"/>
</dbReference>
<dbReference type="Gene3D" id="4.10.40.20">
    <property type="match status" value="1"/>
</dbReference>
<evidence type="ECO:0000259" key="8">
    <source>
        <dbReference type="PROSITE" id="PS51465"/>
    </source>
</evidence>
<feature type="domain" description="IGFBP N-terminal" evidence="7">
    <location>
        <begin position="49"/>
        <end position="130"/>
    </location>
</feature>